<dbReference type="SUPFAM" id="SSF55874">
    <property type="entry name" value="ATPase domain of HSP90 chaperone/DNA topoisomerase II/histidine kinase"/>
    <property type="match status" value="1"/>
</dbReference>
<evidence type="ECO:0000256" key="1">
    <source>
        <dbReference type="ARBA" id="ARBA00022679"/>
    </source>
</evidence>
<keyword evidence="2 6" id="KW-0418">Kinase</keyword>
<feature type="transmembrane region" description="Helical" evidence="4">
    <location>
        <begin position="214"/>
        <end position="233"/>
    </location>
</feature>
<dbReference type="InterPro" id="IPR003594">
    <property type="entry name" value="HATPase_dom"/>
</dbReference>
<evidence type="ECO:0000256" key="3">
    <source>
        <dbReference type="ARBA" id="ARBA00023012"/>
    </source>
</evidence>
<dbReference type="Pfam" id="PF02518">
    <property type="entry name" value="HATPase_c"/>
    <property type="match status" value="1"/>
</dbReference>
<protein>
    <submittedName>
        <fullName evidence="6">Sensor histidine kinase</fullName>
    </submittedName>
</protein>
<feature type="transmembrane region" description="Helical" evidence="4">
    <location>
        <begin position="307"/>
        <end position="328"/>
    </location>
</feature>
<keyword evidence="4" id="KW-0472">Membrane</keyword>
<feature type="transmembrane region" description="Helical" evidence="4">
    <location>
        <begin position="245"/>
        <end position="268"/>
    </location>
</feature>
<dbReference type="AlphaFoldDB" id="A0A845G1D6"/>
<keyword evidence="1" id="KW-0808">Transferase</keyword>
<gene>
    <name evidence="6" type="ORF">GTP91_13210</name>
</gene>
<dbReference type="InterPro" id="IPR036890">
    <property type="entry name" value="HATPase_C_sf"/>
</dbReference>
<feature type="transmembrane region" description="Helical" evidence="4">
    <location>
        <begin position="335"/>
        <end position="354"/>
    </location>
</feature>
<evidence type="ECO:0000313" key="7">
    <source>
        <dbReference type="Proteomes" id="UP000470302"/>
    </source>
</evidence>
<dbReference type="GO" id="GO:0000160">
    <property type="term" value="P:phosphorelay signal transduction system"/>
    <property type="evidence" value="ECO:0007669"/>
    <property type="project" value="UniProtKB-KW"/>
</dbReference>
<dbReference type="Gene3D" id="3.30.565.10">
    <property type="entry name" value="Histidine kinase-like ATPase, C-terminal domain"/>
    <property type="match status" value="1"/>
</dbReference>
<dbReference type="InterPro" id="IPR050482">
    <property type="entry name" value="Sensor_HK_TwoCompSys"/>
</dbReference>
<proteinExistence type="predicted"/>
<dbReference type="GO" id="GO:0016301">
    <property type="term" value="F:kinase activity"/>
    <property type="evidence" value="ECO:0007669"/>
    <property type="project" value="UniProtKB-KW"/>
</dbReference>
<feature type="transmembrane region" description="Helical" evidence="4">
    <location>
        <begin position="275"/>
        <end position="295"/>
    </location>
</feature>
<accession>A0A845G1D6</accession>
<evidence type="ECO:0000313" key="6">
    <source>
        <dbReference type="EMBL" id="MYM88134.1"/>
    </source>
</evidence>
<name>A0A845G1D6_9BURK</name>
<keyword evidence="3" id="KW-0902">Two-component regulatory system</keyword>
<dbReference type="PANTHER" id="PTHR24421">
    <property type="entry name" value="NITRATE/NITRITE SENSOR PROTEIN NARX-RELATED"/>
    <property type="match status" value="1"/>
</dbReference>
<dbReference type="PANTHER" id="PTHR24421:SF58">
    <property type="entry name" value="SIGNAL TRANSDUCTION HISTIDINE-PROTEIN KINASE_PHOSPHATASE UHPB"/>
    <property type="match status" value="1"/>
</dbReference>
<evidence type="ECO:0000259" key="5">
    <source>
        <dbReference type="Pfam" id="PF02518"/>
    </source>
</evidence>
<feature type="transmembrane region" description="Helical" evidence="4">
    <location>
        <begin position="366"/>
        <end position="385"/>
    </location>
</feature>
<evidence type="ECO:0000256" key="4">
    <source>
        <dbReference type="SAM" id="Phobius"/>
    </source>
</evidence>
<keyword evidence="4" id="KW-0812">Transmembrane</keyword>
<dbReference type="Proteomes" id="UP000470302">
    <property type="component" value="Unassembled WGS sequence"/>
</dbReference>
<dbReference type="EMBL" id="WWCW01000039">
    <property type="protein sequence ID" value="MYM88134.1"/>
    <property type="molecule type" value="Genomic_DNA"/>
</dbReference>
<keyword evidence="4" id="KW-1133">Transmembrane helix</keyword>
<reference evidence="6 7" key="1">
    <citation type="submission" date="2020-01" db="EMBL/GenBank/DDBJ databases">
        <title>Novel species isolated from a subtropical stream in China.</title>
        <authorList>
            <person name="Lu H."/>
        </authorList>
    </citation>
    <scope>NUCLEOTIDE SEQUENCE [LARGE SCALE GENOMIC DNA]</scope>
    <source>
        <strain evidence="6 7">FT82W</strain>
    </source>
</reference>
<feature type="transmembrane region" description="Helical" evidence="4">
    <location>
        <begin position="187"/>
        <end position="207"/>
    </location>
</feature>
<evidence type="ECO:0000256" key="2">
    <source>
        <dbReference type="ARBA" id="ARBA00022777"/>
    </source>
</evidence>
<dbReference type="CDD" id="cd16917">
    <property type="entry name" value="HATPase_UhpB-NarQ-NarX-like"/>
    <property type="match status" value="1"/>
</dbReference>
<organism evidence="6 7">
    <name type="scientific">Duganella vulcania</name>
    <dbReference type="NCBI Taxonomy" id="2692166"/>
    <lineage>
        <taxon>Bacteria</taxon>
        <taxon>Pseudomonadati</taxon>
        <taxon>Pseudomonadota</taxon>
        <taxon>Betaproteobacteria</taxon>
        <taxon>Burkholderiales</taxon>
        <taxon>Oxalobacteraceae</taxon>
        <taxon>Telluria group</taxon>
        <taxon>Duganella</taxon>
    </lineage>
</organism>
<feature type="domain" description="Histidine kinase/HSP90-like ATPase" evidence="5">
    <location>
        <begin position="529"/>
        <end position="618"/>
    </location>
</feature>
<comment type="caution">
    <text evidence="6">The sequence shown here is derived from an EMBL/GenBank/DDBJ whole genome shotgun (WGS) entry which is preliminary data.</text>
</comment>
<sequence>MLCSLFRLGPAHAEAPLHITEAEILVAAGHGYSAPPYEADTSQLQGSWEKVTLPHALPRQLTPLIDRDPVAGPATVVTWYRMQVPALAASFTPRYLYIPRWKTDGQIAVYGDHRLLYQSHQNVYWNGWNIPLWIALDGTAHAAPPRTILLRIERPSASGGGISTLWLGTDASLNWRYRARYLAQVQLPYTSSAAFLAVGLFSFFVWLRLRSETIYLLFFSISVASFLRTLHYHVGESRLPISDEWFSWITINAIFWMVTVTHFFLNYLHRRPVRWLNRTVCVVTACIGILTLPWLSFVIDAYTLAPLAYIALMIVGVAVGAVGGYQCWRTHSHDGLLLSLWGIAGLLLGVYDWLLQNNYVDIENIYLGPYNNIGAFLIFMYIIYCRFLEANNNVRLVNAGLQRRLQEREDELQESHRRLREIAHIQTLHDERQRLTQDMHDGMGSSLLTALLAVERGHIDTAMVADVLKNCIDDLKLTIDSMEPIQADLLLLLATLRYRLGPRLESAGIKLRWEVENVPAMGWIDPRNALHILRILQEAFANIVKHAAATEIRVATGVEAEFVLVIIADNGRGFSLDAGLGKEGKGLRNQIRRAASIGAEVQLESASSGTRLTLRLPIVKNA</sequence>